<dbReference type="AlphaFoldDB" id="A0A0Q0R0H7"/>
<dbReference type="Proteomes" id="UP000183812">
    <property type="component" value="Unassembled WGS sequence"/>
</dbReference>
<dbReference type="SUPFAM" id="SSF55718">
    <property type="entry name" value="SCP-like"/>
    <property type="match status" value="1"/>
</dbReference>
<reference evidence="3 5" key="2">
    <citation type="submission" date="2019-04" db="EMBL/GenBank/DDBJ databases">
        <title>Draft Whole-Genome sequence of the purple photosynthetic bacterium Rhodobacter capsulatus SP108 with an indigenous class A beta-lactamase.</title>
        <authorList>
            <person name="Robertson S."/>
            <person name="Meyer T.E."/>
            <person name="Kyndt J.A."/>
        </authorList>
    </citation>
    <scope>NUCLEOTIDE SEQUENCE [LARGE SCALE GENOMIC DNA]</scope>
    <source>
        <strain evidence="3 5">SP108</strain>
    </source>
</reference>
<accession>A0A0Q0R0H7</accession>
<dbReference type="OrthoDB" id="8479080at2"/>
<sequence length="182" mass="19634">MSDHDQTIPRLPSLMGRAMRPLPLAPLSVTLSMLARRIATRHPGLFARLGQYRESRFLLDPTDLPFLLLLDLRAGGVKVSAHRKPPMAEARIAGPIAAFLGMMHGAYDGDALFFSRDLVVEGDTSAVVALRNAIDDAELDLAAELAEMAGPLKPFVQQAVSLAEKGSGVVLHRVDTLAGDWT</sequence>
<dbReference type="InterPro" id="IPR036527">
    <property type="entry name" value="SCP2_sterol-bd_dom_sf"/>
</dbReference>
<evidence type="ECO:0000313" key="3">
    <source>
        <dbReference type="EMBL" id="TKD22290.1"/>
    </source>
</evidence>
<organism evidence="2 4">
    <name type="scientific">Rhodobacter capsulatus</name>
    <name type="common">Rhodopseudomonas capsulata</name>
    <dbReference type="NCBI Taxonomy" id="1061"/>
    <lineage>
        <taxon>Bacteria</taxon>
        <taxon>Pseudomonadati</taxon>
        <taxon>Pseudomonadota</taxon>
        <taxon>Alphaproteobacteria</taxon>
        <taxon>Rhodobacterales</taxon>
        <taxon>Rhodobacter group</taxon>
        <taxon>Rhodobacter</taxon>
    </lineage>
</organism>
<feature type="domain" description="SCP2" evidence="1">
    <location>
        <begin position="55"/>
        <end position="134"/>
    </location>
</feature>
<protein>
    <submittedName>
        <fullName evidence="2">Predicted lipid carrier protein YhbT, contains SCP2 domain</fullName>
    </submittedName>
    <submittedName>
        <fullName evidence="3">Sterol-binding protein</fullName>
    </submittedName>
</protein>
<dbReference type="Proteomes" id="UP000310597">
    <property type="component" value="Unassembled WGS sequence"/>
</dbReference>
<reference evidence="2 4" key="1">
    <citation type="submission" date="2016-10" db="EMBL/GenBank/DDBJ databases">
        <authorList>
            <person name="de Groot N.N."/>
        </authorList>
    </citation>
    <scope>NUCLEOTIDE SEQUENCE [LARGE SCALE GENOMIC DNA]</scope>
    <source>
        <strain evidence="2">DSM 938</strain>
        <strain evidence="4">DSM 938 / 37b4</strain>
    </source>
</reference>
<name>A0A0Q0R0H7_RHOCA</name>
<dbReference type="InterPro" id="IPR003033">
    <property type="entry name" value="SCP2_sterol-bd_dom"/>
</dbReference>
<gene>
    <name evidence="3" type="ORF">FBT96_06820</name>
    <name evidence="2" type="ORF">SAMN04244550_01513</name>
</gene>
<evidence type="ECO:0000313" key="2">
    <source>
        <dbReference type="EMBL" id="SDF01832.1"/>
    </source>
</evidence>
<dbReference type="Pfam" id="PF02036">
    <property type="entry name" value="SCP2"/>
    <property type="match status" value="1"/>
</dbReference>
<dbReference type="RefSeq" id="WP_055209422.1">
    <property type="nucleotide sequence ID" value="NZ_CP061202.1"/>
</dbReference>
<dbReference type="EMBL" id="FNAY01000006">
    <property type="protein sequence ID" value="SDF01832.1"/>
    <property type="molecule type" value="Genomic_DNA"/>
</dbReference>
<evidence type="ECO:0000259" key="1">
    <source>
        <dbReference type="Pfam" id="PF02036"/>
    </source>
</evidence>
<evidence type="ECO:0000313" key="4">
    <source>
        <dbReference type="Proteomes" id="UP000183812"/>
    </source>
</evidence>
<dbReference type="EMBL" id="SWJZ01000021">
    <property type="protein sequence ID" value="TKD22290.1"/>
    <property type="molecule type" value="Genomic_DNA"/>
</dbReference>
<proteinExistence type="predicted"/>
<evidence type="ECO:0000313" key="5">
    <source>
        <dbReference type="Proteomes" id="UP000310597"/>
    </source>
</evidence>